<evidence type="ECO:0000313" key="3">
    <source>
        <dbReference type="Proteomes" id="UP000070394"/>
    </source>
</evidence>
<dbReference type="STRING" id="467210.HMPREF1866_02225"/>
<evidence type="ECO:0000313" key="2">
    <source>
        <dbReference type="EMBL" id="KXB54861.1"/>
    </source>
</evidence>
<proteinExistence type="predicted"/>
<reference evidence="3" key="1">
    <citation type="submission" date="2016-01" db="EMBL/GenBank/DDBJ databases">
        <authorList>
            <person name="Mitreva M."/>
            <person name="Pepin K.H."/>
            <person name="Mihindukulasuriya K.A."/>
            <person name="Fulton R."/>
            <person name="Fronick C."/>
            <person name="O'Laughlin M."/>
            <person name="Miner T."/>
            <person name="Herter B."/>
            <person name="Rosa B.A."/>
            <person name="Cordes M."/>
            <person name="Tomlinson C."/>
            <person name="Wollam A."/>
            <person name="Palsikar V.B."/>
            <person name="Mardis E.R."/>
            <person name="Wilson R.K."/>
        </authorList>
    </citation>
    <scope>NUCLEOTIDE SEQUENCE [LARGE SCALE GENOMIC DNA]</scope>
    <source>
        <strain evidence="3">DNF00896</strain>
    </source>
</reference>
<gene>
    <name evidence="2" type="ORF">HMPREF1866_02225</name>
</gene>
<protein>
    <submittedName>
        <fullName evidence="2">Tetratricopeptide repeat protein</fullName>
    </submittedName>
</protein>
<dbReference type="Pfam" id="PF14559">
    <property type="entry name" value="TPR_19"/>
    <property type="match status" value="1"/>
</dbReference>
<dbReference type="PROSITE" id="PS51257">
    <property type="entry name" value="PROKAR_LIPOPROTEIN"/>
    <property type="match status" value="1"/>
</dbReference>
<dbReference type="RefSeq" id="WP_156431818.1">
    <property type="nucleotide sequence ID" value="NZ_KQ959840.1"/>
</dbReference>
<accession>A0A133ZHH5</accession>
<feature type="signal peptide" evidence="1">
    <location>
        <begin position="1"/>
        <end position="27"/>
    </location>
</feature>
<sequence>MKKGYFIGLLFCAVLLTGCSGISSTIADMQIKSAKKSMESENYDKAIKKLKRAVAIQKKNVDAYIMLADAYVKAGEQKEAEDTIDKLRDLDDVRLSGKQEEKVCLLDSKRIYSDMLNNFYKTGLIGDDDELYFYSDVNEIDSLDSDKVPDYYYFTLADITGDGQDEIIISKKDRDGSSEYIKPFKLIKGKAVRIGLFSAPVIFADNGNAVEYYNSSDNGDLNVLGLNYSIVRYMKLDKDSQSKEIE</sequence>
<evidence type="ECO:0000256" key="1">
    <source>
        <dbReference type="SAM" id="SignalP"/>
    </source>
</evidence>
<name>A0A133ZHH5_9FIRM</name>
<dbReference type="AlphaFoldDB" id="A0A133ZHH5"/>
<dbReference type="Proteomes" id="UP000070394">
    <property type="component" value="Unassembled WGS sequence"/>
</dbReference>
<keyword evidence="1" id="KW-0732">Signal</keyword>
<feature type="chain" id="PRO_5007461029" evidence="1">
    <location>
        <begin position="28"/>
        <end position="246"/>
    </location>
</feature>
<dbReference type="OrthoDB" id="9802197at2"/>
<dbReference type="InterPro" id="IPR011990">
    <property type="entry name" value="TPR-like_helical_dom_sf"/>
</dbReference>
<keyword evidence="3" id="KW-1185">Reference proteome</keyword>
<dbReference type="SUPFAM" id="SSF48452">
    <property type="entry name" value="TPR-like"/>
    <property type="match status" value="1"/>
</dbReference>
<comment type="caution">
    <text evidence="2">The sequence shown here is derived from an EMBL/GenBank/DDBJ whole genome shotgun (WGS) entry which is preliminary data.</text>
</comment>
<dbReference type="PATRIC" id="fig|467210.3.peg.2203"/>
<organism evidence="2 3">
    <name type="scientific">Lachnoanaerobaculum saburreum</name>
    <dbReference type="NCBI Taxonomy" id="467210"/>
    <lineage>
        <taxon>Bacteria</taxon>
        <taxon>Bacillati</taxon>
        <taxon>Bacillota</taxon>
        <taxon>Clostridia</taxon>
        <taxon>Lachnospirales</taxon>
        <taxon>Lachnospiraceae</taxon>
        <taxon>Lachnoanaerobaculum</taxon>
    </lineage>
</organism>
<dbReference type="EMBL" id="LSDA01000124">
    <property type="protein sequence ID" value="KXB54861.1"/>
    <property type="molecule type" value="Genomic_DNA"/>
</dbReference>
<feature type="non-terminal residue" evidence="2">
    <location>
        <position position="246"/>
    </location>
</feature>
<dbReference type="Gene3D" id="1.25.40.10">
    <property type="entry name" value="Tetratricopeptide repeat domain"/>
    <property type="match status" value="1"/>
</dbReference>